<protein>
    <submittedName>
        <fullName evidence="2">Uncharacterized protein</fullName>
    </submittedName>
</protein>
<feature type="transmembrane region" description="Helical" evidence="1">
    <location>
        <begin position="62"/>
        <end position="81"/>
    </location>
</feature>
<feature type="transmembrane region" description="Helical" evidence="1">
    <location>
        <begin position="21"/>
        <end position="42"/>
    </location>
</feature>
<feature type="transmembrane region" description="Helical" evidence="1">
    <location>
        <begin position="102"/>
        <end position="125"/>
    </location>
</feature>
<feature type="transmembrane region" description="Helical" evidence="1">
    <location>
        <begin position="216"/>
        <end position="240"/>
    </location>
</feature>
<dbReference type="RefSeq" id="WP_119781592.1">
    <property type="nucleotide sequence ID" value="NZ_QYUK01000011.1"/>
</dbReference>
<evidence type="ECO:0000313" key="2">
    <source>
        <dbReference type="EMBL" id="RJF89568.1"/>
    </source>
</evidence>
<keyword evidence="3" id="KW-1185">Reference proteome</keyword>
<organism evidence="2 3">
    <name type="scientific">Oleomonas cavernae</name>
    <dbReference type="NCBI Taxonomy" id="2320859"/>
    <lineage>
        <taxon>Bacteria</taxon>
        <taxon>Pseudomonadati</taxon>
        <taxon>Pseudomonadota</taxon>
        <taxon>Alphaproteobacteria</taxon>
        <taxon>Acetobacterales</taxon>
        <taxon>Acetobacteraceae</taxon>
        <taxon>Oleomonas</taxon>
    </lineage>
</organism>
<evidence type="ECO:0000313" key="3">
    <source>
        <dbReference type="Proteomes" id="UP000284605"/>
    </source>
</evidence>
<keyword evidence="1" id="KW-0812">Transmembrane</keyword>
<evidence type="ECO:0000256" key="1">
    <source>
        <dbReference type="SAM" id="Phobius"/>
    </source>
</evidence>
<feature type="transmembrane region" description="Helical" evidence="1">
    <location>
        <begin position="137"/>
        <end position="165"/>
    </location>
</feature>
<proteinExistence type="predicted"/>
<sequence length="265" mass="27993">MQDGFSDVFTFSMRQISRVEVIAAALLQALTSAVTVGVAWAVLTYQVSLVGRPELDVTLASLPFSFLAGMAMIALFSRLNGRLFGRPFPAGVLGSAWRYFKAIFALMLLILALTVPIGVIVVVAWKLVLDSVPEGVLAVLPAAFGFVLAYVVFIRYMLLPIMVIYEGRVSLGRAKALIAGRRGRAFGVVLAIGLISFAANLLTLAVAGTFMPPEFAVLFAGPVGALAYGPMTVAVSVFYFTGVERLNAPASESGLIESPGPAVTA</sequence>
<reference evidence="2 3" key="1">
    <citation type="submission" date="2018-09" db="EMBL/GenBank/DDBJ databases">
        <authorList>
            <person name="Zhu H."/>
        </authorList>
    </citation>
    <scope>NUCLEOTIDE SEQUENCE [LARGE SCALE GENOMIC DNA]</scope>
    <source>
        <strain evidence="2 3">K1W22B-8</strain>
    </source>
</reference>
<dbReference type="Proteomes" id="UP000284605">
    <property type="component" value="Unassembled WGS sequence"/>
</dbReference>
<feature type="transmembrane region" description="Helical" evidence="1">
    <location>
        <begin position="186"/>
        <end position="210"/>
    </location>
</feature>
<gene>
    <name evidence="2" type="ORF">D3874_23515</name>
</gene>
<name>A0A418WHU7_9PROT</name>
<dbReference type="EMBL" id="QYUK01000011">
    <property type="protein sequence ID" value="RJF89568.1"/>
    <property type="molecule type" value="Genomic_DNA"/>
</dbReference>
<dbReference type="AlphaFoldDB" id="A0A418WHU7"/>
<comment type="caution">
    <text evidence="2">The sequence shown here is derived from an EMBL/GenBank/DDBJ whole genome shotgun (WGS) entry which is preliminary data.</text>
</comment>
<accession>A0A418WHU7</accession>
<keyword evidence="1" id="KW-1133">Transmembrane helix</keyword>
<keyword evidence="1" id="KW-0472">Membrane</keyword>